<reference evidence="3" key="1">
    <citation type="submission" date="2021-11" db="EMBL/GenBank/DDBJ databases">
        <title>Description of a new species Pelosinus isolated from the bottom sediments of Lake Baikal.</title>
        <authorList>
            <person name="Zakharyuk A."/>
        </authorList>
    </citation>
    <scope>NUCLEOTIDE SEQUENCE</scope>
    <source>
        <strain evidence="3">Bkl1</strain>
    </source>
</reference>
<evidence type="ECO:0000256" key="1">
    <source>
        <dbReference type="ARBA" id="ARBA00022679"/>
    </source>
</evidence>
<feature type="domain" description="Beta-ketoacyl synthase-like N-terminal" evidence="2">
    <location>
        <begin position="15"/>
        <end position="169"/>
    </location>
</feature>
<evidence type="ECO:0000313" key="3">
    <source>
        <dbReference type="EMBL" id="MCC5466500.1"/>
    </source>
</evidence>
<proteinExistence type="predicted"/>
<comment type="caution">
    <text evidence="3">The sequence shown here is derived from an EMBL/GenBank/DDBJ whole genome shotgun (WGS) entry which is preliminary data.</text>
</comment>
<keyword evidence="1" id="KW-0808">Transferase</keyword>
<sequence length="331" mass="35507">MEENGVCISAAGLIIGKIKTTPGNSIKIDNTDYESALEGFELRHVDRISRLVIGAASLALKNRGLHVEKGSSNDYGIFWGTKYGAIESIHSFDMVAVEKGAAFVNPGLFPSTVLNSPACQVSIQLSVAGPIHTVCNGHTSALDAVGLGYNYVKSGLASMIMAGGADEISELQTLMHENDHQIGEASGILLLEKSNAVPEARSIVEIAGYGSTSLLSDSLAEIRLKIVELITNILDAQRIPSHAIECMRFSTYLPSKEGREMADGVCRDLKYEIPIEYMETDWMGASGIVQIASALNFWEETFKEIAAQIIVGVDNDKVSVLVLVTNSGLTI</sequence>
<dbReference type="PANTHER" id="PTHR11712">
    <property type="entry name" value="POLYKETIDE SYNTHASE-RELATED"/>
    <property type="match status" value="1"/>
</dbReference>
<dbReference type="InterPro" id="IPR000794">
    <property type="entry name" value="Beta-ketoacyl_synthase"/>
</dbReference>
<evidence type="ECO:0000313" key="4">
    <source>
        <dbReference type="Proteomes" id="UP001165492"/>
    </source>
</evidence>
<dbReference type="Gene3D" id="3.40.47.10">
    <property type="match status" value="1"/>
</dbReference>
<name>A0ABS8HTK3_9FIRM</name>
<dbReference type="RefSeq" id="WP_229535643.1">
    <property type="nucleotide sequence ID" value="NZ_JAJHJB010000019.1"/>
</dbReference>
<dbReference type="PANTHER" id="PTHR11712:SF336">
    <property type="entry name" value="3-OXOACYL-[ACYL-CARRIER-PROTEIN] SYNTHASE, MITOCHONDRIAL"/>
    <property type="match status" value="1"/>
</dbReference>
<dbReference type="Pfam" id="PF00109">
    <property type="entry name" value="ketoacyl-synt"/>
    <property type="match status" value="1"/>
</dbReference>
<evidence type="ECO:0000259" key="2">
    <source>
        <dbReference type="Pfam" id="PF00109"/>
    </source>
</evidence>
<protein>
    <recommendedName>
        <fullName evidence="2">Beta-ketoacyl synthase-like N-terminal domain-containing protein</fullName>
    </recommendedName>
</protein>
<dbReference type="EMBL" id="JAJHJB010000019">
    <property type="protein sequence ID" value="MCC5466500.1"/>
    <property type="molecule type" value="Genomic_DNA"/>
</dbReference>
<dbReference type="Proteomes" id="UP001165492">
    <property type="component" value="Unassembled WGS sequence"/>
</dbReference>
<organism evidence="3 4">
    <name type="scientific">Pelosinus baikalensis</name>
    <dbReference type="NCBI Taxonomy" id="2892015"/>
    <lineage>
        <taxon>Bacteria</taxon>
        <taxon>Bacillati</taxon>
        <taxon>Bacillota</taxon>
        <taxon>Negativicutes</taxon>
        <taxon>Selenomonadales</taxon>
        <taxon>Sporomusaceae</taxon>
        <taxon>Pelosinus</taxon>
    </lineage>
</organism>
<accession>A0ABS8HTK3</accession>
<dbReference type="InterPro" id="IPR016039">
    <property type="entry name" value="Thiolase-like"/>
</dbReference>
<gene>
    <name evidence="3" type="ORF">LMF89_14205</name>
</gene>
<dbReference type="InterPro" id="IPR014030">
    <property type="entry name" value="Ketoacyl_synth_N"/>
</dbReference>
<keyword evidence="4" id="KW-1185">Reference proteome</keyword>
<dbReference type="SUPFAM" id="SSF53901">
    <property type="entry name" value="Thiolase-like"/>
    <property type="match status" value="1"/>
</dbReference>